<name>A0A7J6TKC8_PEROL</name>
<accession>A0A7J6TKC8</accession>
<evidence type="ECO:0000313" key="2">
    <source>
        <dbReference type="EMBL" id="KAF4745784.1"/>
    </source>
</evidence>
<organism evidence="2 3">
    <name type="scientific">Perkinsus olseni</name>
    <name type="common">Perkinsus atlanticus</name>
    <dbReference type="NCBI Taxonomy" id="32597"/>
    <lineage>
        <taxon>Eukaryota</taxon>
        <taxon>Sar</taxon>
        <taxon>Alveolata</taxon>
        <taxon>Perkinsozoa</taxon>
        <taxon>Perkinsea</taxon>
        <taxon>Perkinsida</taxon>
        <taxon>Perkinsidae</taxon>
        <taxon>Perkinsus</taxon>
    </lineage>
</organism>
<feature type="transmembrane region" description="Helical" evidence="1">
    <location>
        <begin position="255"/>
        <end position="273"/>
    </location>
</feature>
<comment type="caution">
    <text evidence="2">The sequence shown here is derived from an EMBL/GenBank/DDBJ whole genome shotgun (WGS) entry which is preliminary data.</text>
</comment>
<dbReference type="EMBL" id="JABANO010010058">
    <property type="protein sequence ID" value="KAF4745784.1"/>
    <property type="molecule type" value="Genomic_DNA"/>
</dbReference>
<gene>
    <name evidence="2" type="ORF">FOZ63_007700</name>
</gene>
<sequence length="291" mass="30830">MRKILPFALINLRYAYSGSLKAQFTVEGGGQVFVVDADDSADGYSWFSAAVDGGHLAHCQLVRIDQEVLCLMDPGSIPAPSFSPVPDGTSRKEGSVGIVVADGVVKALAFNVAPGTRGYCAVGTMSAEDLAVLRGVATKVDGAERDSMLREGRRYISSKTAEVRDVVAIASDGPAAHPRKLRSSMGVANMVPLPAPSSSLTQPHILIGGKTTMIPAMDRGEFNLPPPSAIRFGPLPAWPTRPVYDDIEADGPAPWGYVGGLLMLLTVLLGVVYRKEVEQVVEEASQVDHSD</sequence>
<evidence type="ECO:0000256" key="1">
    <source>
        <dbReference type="SAM" id="Phobius"/>
    </source>
</evidence>
<keyword evidence="3" id="KW-1185">Reference proteome</keyword>
<protein>
    <submittedName>
        <fullName evidence="2">Uncharacterized protein</fullName>
    </submittedName>
</protein>
<keyword evidence="1" id="KW-0472">Membrane</keyword>
<keyword evidence="1" id="KW-0812">Transmembrane</keyword>
<dbReference type="Proteomes" id="UP000553632">
    <property type="component" value="Unassembled WGS sequence"/>
</dbReference>
<evidence type="ECO:0000313" key="3">
    <source>
        <dbReference type="Proteomes" id="UP000553632"/>
    </source>
</evidence>
<reference evidence="2 3" key="1">
    <citation type="submission" date="2020-04" db="EMBL/GenBank/DDBJ databases">
        <title>Perkinsus olseni comparative genomics.</title>
        <authorList>
            <person name="Bogema D.R."/>
        </authorList>
    </citation>
    <scope>NUCLEOTIDE SEQUENCE [LARGE SCALE GENOMIC DNA]</scope>
    <source>
        <strain evidence="2 3">ATCC PRA-207</strain>
    </source>
</reference>
<keyword evidence="1" id="KW-1133">Transmembrane helix</keyword>
<proteinExistence type="predicted"/>
<dbReference type="AlphaFoldDB" id="A0A7J6TKC8"/>